<dbReference type="AlphaFoldDB" id="A0A3D9HPW3"/>
<sequence length="261" mass="30040">MVCLFRFLLLATCLTSSAVWAESPWQPSGQLRWDWQLSEPIKLDRTLDVIDLDLFDTDAKTVTQLKARGIRTICYINVGAWENWRPDRHAFPKDILGHDFDGWEGERWLDIRQIDQLAPIIRARFDLCRDKGFDAIEPDNMDAYQNGTGFAISRDDQLRYNRWLAQEAHKRGLSIGLKNTPDLAAELADQFDWALTEECFAESWCGDMQPFLQSGKAVFATEYEDQAINADQFCAHADRLGLSGLIKKHALDAWWRPCLLK</sequence>
<dbReference type="Gene3D" id="3.20.20.70">
    <property type="entry name" value="Aldolase class I"/>
    <property type="match status" value="1"/>
</dbReference>
<keyword evidence="1" id="KW-0732">Signal</keyword>
<reference evidence="3 4" key="1">
    <citation type="submission" date="2018-07" db="EMBL/GenBank/DDBJ databases">
        <title>Genomic Encyclopedia of Type Strains, Phase III (KMG-III): the genomes of soil and plant-associated and newly described type strains.</title>
        <authorList>
            <person name="Whitman W."/>
        </authorList>
    </citation>
    <scope>NUCLEOTIDE SEQUENCE [LARGE SCALE GENOMIC DNA]</scope>
    <source>
        <strain evidence="3 4">CECT 8488</strain>
    </source>
</reference>
<accession>A0A3D9HPW3</accession>
<proteinExistence type="predicted"/>
<dbReference type="PANTHER" id="PTHR35273">
    <property type="entry name" value="ALPHA-1,4 POLYGALACTOSAMINIDASE, PUTATIVE (AFU_ORTHOLOGUE AFUA_3G07890)-RELATED"/>
    <property type="match status" value="1"/>
</dbReference>
<dbReference type="PANTHER" id="PTHR35273:SF2">
    <property type="entry name" value="ALPHA-GALACTOSIDASE"/>
    <property type="match status" value="1"/>
</dbReference>
<name>A0A3D9HPW3_9PROT</name>
<dbReference type="InterPro" id="IPR004352">
    <property type="entry name" value="GH114_TIM-barrel"/>
</dbReference>
<evidence type="ECO:0000313" key="3">
    <source>
        <dbReference type="EMBL" id="RED51445.1"/>
    </source>
</evidence>
<protein>
    <recommendedName>
        <fullName evidence="2">Glycoside-hydrolase family GH114 TIM-barrel domain-containing protein</fullName>
    </recommendedName>
</protein>
<keyword evidence="4" id="KW-1185">Reference proteome</keyword>
<dbReference type="OrthoDB" id="505502at2"/>
<dbReference type="InterPro" id="IPR017853">
    <property type="entry name" value="GH"/>
</dbReference>
<comment type="caution">
    <text evidence="3">The sequence shown here is derived from an EMBL/GenBank/DDBJ whole genome shotgun (WGS) entry which is preliminary data.</text>
</comment>
<feature type="domain" description="Glycoside-hydrolase family GH114 TIM-barrel" evidence="2">
    <location>
        <begin position="32"/>
        <end position="254"/>
    </location>
</feature>
<dbReference type="Pfam" id="PF03537">
    <property type="entry name" value="Glyco_hydro_114"/>
    <property type="match status" value="1"/>
</dbReference>
<gene>
    <name evidence="3" type="ORF">DFP90_103246</name>
</gene>
<feature type="signal peptide" evidence="1">
    <location>
        <begin position="1"/>
        <end position="21"/>
    </location>
</feature>
<dbReference type="RefSeq" id="WP_115936334.1">
    <property type="nucleotide sequence ID" value="NZ_QRDW01000003.1"/>
</dbReference>
<evidence type="ECO:0000259" key="2">
    <source>
        <dbReference type="Pfam" id="PF03537"/>
    </source>
</evidence>
<evidence type="ECO:0000256" key="1">
    <source>
        <dbReference type="SAM" id="SignalP"/>
    </source>
</evidence>
<feature type="chain" id="PRO_5017755301" description="Glycoside-hydrolase family GH114 TIM-barrel domain-containing protein" evidence="1">
    <location>
        <begin position="22"/>
        <end position="261"/>
    </location>
</feature>
<evidence type="ECO:0000313" key="4">
    <source>
        <dbReference type="Proteomes" id="UP000256845"/>
    </source>
</evidence>
<organism evidence="3 4">
    <name type="scientific">Aestuariispira insulae</name>
    <dbReference type="NCBI Taxonomy" id="1461337"/>
    <lineage>
        <taxon>Bacteria</taxon>
        <taxon>Pseudomonadati</taxon>
        <taxon>Pseudomonadota</taxon>
        <taxon>Alphaproteobacteria</taxon>
        <taxon>Rhodospirillales</taxon>
        <taxon>Kiloniellaceae</taxon>
        <taxon>Aestuariispira</taxon>
    </lineage>
</organism>
<dbReference type="EMBL" id="QRDW01000003">
    <property type="protein sequence ID" value="RED51445.1"/>
    <property type="molecule type" value="Genomic_DNA"/>
</dbReference>
<dbReference type="InterPro" id="IPR013785">
    <property type="entry name" value="Aldolase_TIM"/>
</dbReference>
<dbReference type="SUPFAM" id="SSF51445">
    <property type="entry name" value="(Trans)glycosidases"/>
    <property type="match status" value="1"/>
</dbReference>
<dbReference type="Proteomes" id="UP000256845">
    <property type="component" value="Unassembled WGS sequence"/>
</dbReference>